<name>A0A0E0F9B3_9ORYZ</name>
<dbReference type="FunFam" id="3.30.70.330:FF:000259">
    <property type="entry name" value="RNA-binding (RRM/RBD/RNP motifs) family protein"/>
    <property type="match status" value="1"/>
</dbReference>
<feature type="compositionally biased region" description="Basic and acidic residues" evidence="5">
    <location>
        <begin position="90"/>
        <end position="99"/>
    </location>
</feature>
<protein>
    <recommendedName>
        <fullName evidence="10">RRM domain-containing protein</fullName>
    </recommendedName>
</protein>
<dbReference type="Gene3D" id="1.20.5.170">
    <property type="match status" value="1"/>
</dbReference>
<feature type="domain" description="BZIP" evidence="7">
    <location>
        <begin position="660"/>
        <end position="707"/>
    </location>
</feature>
<feature type="compositionally biased region" description="Acidic residues" evidence="5">
    <location>
        <begin position="22"/>
        <end position="81"/>
    </location>
</feature>
<dbReference type="AlphaFoldDB" id="A0A0E0F9B3"/>
<dbReference type="FunFam" id="3.30.70.330:FF:000627">
    <property type="entry name" value="RNA-binding (RRM/RBD/RNP motifs) family protein"/>
    <property type="match status" value="1"/>
</dbReference>
<feature type="domain" description="RRM" evidence="6">
    <location>
        <begin position="111"/>
        <end position="187"/>
    </location>
</feature>
<dbReference type="SMART" id="SM00360">
    <property type="entry name" value="RRM"/>
    <property type="match status" value="3"/>
</dbReference>
<dbReference type="Pfam" id="PF07716">
    <property type="entry name" value="bZIP_2"/>
    <property type="match status" value="1"/>
</dbReference>
<accession>A0A0E0F9B3</accession>
<dbReference type="Gene3D" id="3.30.70.330">
    <property type="match status" value="3"/>
</dbReference>
<dbReference type="Pfam" id="PF00076">
    <property type="entry name" value="RRM_1"/>
    <property type="match status" value="3"/>
</dbReference>
<evidence type="ECO:0000259" key="7">
    <source>
        <dbReference type="PROSITE" id="PS50217"/>
    </source>
</evidence>
<dbReference type="InterPro" id="IPR012677">
    <property type="entry name" value="Nucleotide-bd_a/b_plait_sf"/>
</dbReference>
<dbReference type="Proteomes" id="UP000008021">
    <property type="component" value="Chromosome 12"/>
</dbReference>
<dbReference type="InterPro" id="IPR046347">
    <property type="entry name" value="bZIP_sf"/>
</dbReference>
<keyword evidence="9" id="KW-1185">Reference proteome</keyword>
<evidence type="ECO:0000256" key="4">
    <source>
        <dbReference type="PROSITE-ProRule" id="PRU00176"/>
    </source>
</evidence>
<dbReference type="InterPro" id="IPR035979">
    <property type="entry name" value="RBD_domain_sf"/>
</dbReference>
<evidence type="ECO:0000256" key="3">
    <source>
        <dbReference type="ARBA" id="ARBA00023163"/>
    </source>
</evidence>
<evidence type="ECO:0000313" key="9">
    <source>
        <dbReference type="Proteomes" id="UP000008021"/>
    </source>
</evidence>
<dbReference type="CDD" id="cd14686">
    <property type="entry name" value="bZIP"/>
    <property type="match status" value="1"/>
</dbReference>
<dbReference type="SUPFAM" id="SSF54928">
    <property type="entry name" value="RNA-binding domain, RBD"/>
    <property type="match status" value="2"/>
</dbReference>
<reference evidence="8" key="1">
    <citation type="submission" date="2015-04" db="UniProtKB">
        <authorList>
            <consortium name="EnsemblPlants"/>
        </authorList>
    </citation>
    <scope>IDENTIFICATION</scope>
</reference>
<dbReference type="PROSITE" id="PS50217">
    <property type="entry name" value="BZIP"/>
    <property type="match status" value="1"/>
</dbReference>
<keyword evidence="1 4" id="KW-0694">RNA-binding</keyword>
<keyword evidence="3" id="KW-0804">Transcription</keyword>
<evidence type="ECO:0000256" key="5">
    <source>
        <dbReference type="SAM" id="MobiDB-lite"/>
    </source>
</evidence>
<dbReference type="InterPro" id="IPR000504">
    <property type="entry name" value="RRM_dom"/>
</dbReference>
<evidence type="ECO:0008006" key="10">
    <source>
        <dbReference type="Google" id="ProtNLM"/>
    </source>
</evidence>
<feature type="region of interest" description="Disordered" evidence="5">
    <location>
        <begin position="648"/>
        <end position="669"/>
    </location>
</feature>
<dbReference type="STRING" id="40149.A0A0E0F9B3"/>
<dbReference type="EnsemblPlants" id="OMERI12G01070.1">
    <property type="protein sequence ID" value="OMERI12G01070.1"/>
    <property type="gene ID" value="OMERI12G01070"/>
</dbReference>
<dbReference type="Gramene" id="OMERI12G01070.1">
    <property type="protein sequence ID" value="OMERI12G01070.1"/>
    <property type="gene ID" value="OMERI12G01070"/>
</dbReference>
<proteinExistence type="predicted"/>
<dbReference type="CDD" id="cd00590">
    <property type="entry name" value="RRM_SF"/>
    <property type="match status" value="2"/>
</dbReference>
<feature type="domain" description="RRM" evidence="6">
    <location>
        <begin position="282"/>
        <end position="359"/>
    </location>
</feature>
<dbReference type="InterPro" id="IPR004827">
    <property type="entry name" value="bZIP"/>
</dbReference>
<evidence type="ECO:0000313" key="8">
    <source>
        <dbReference type="EnsemblPlants" id="OMERI12G01070.1"/>
    </source>
</evidence>
<organism evidence="8">
    <name type="scientific">Oryza meridionalis</name>
    <dbReference type="NCBI Taxonomy" id="40149"/>
    <lineage>
        <taxon>Eukaryota</taxon>
        <taxon>Viridiplantae</taxon>
        <taxon>Streptophyta</taxon>
        <taxon>Embryophyta</taxon>
        <taxon>Tracheophyta</taxon>
        <taxon>Spermatophyta</taxon>
        <taxon>Magnoliopsida</taxon>
        <taxon>Liliopsida</taxon>
        <taxon>Poales</taxon>
        <taxon>Poaceae</taxon>
        <taxon>BOP clade</taxon>
        <taxon>Oryzoideae</taxon>
        <taxon>Oryzeae</taxon>
        <taxon>Oryzinae</taxon>
        <taxon>Oryza</taxon>
    </lineage>
</organism>
<feature type="region of interest" description="Disordered" evidence="5">
    <location>
        <begin position="1"/>
        <end position="99"/>
    </location>
</feature>
<keyword evidence="2" id="KW-0805">Transcription regulation</keyword>
<dbReference type="PROSITE" id="PS50102">
    <property type="entry name" value="RRM"/>
    <property type="match status" value="3"/>
</dbReference>
<evidence type="ECO:0000259" key="6">
    <source>
        <dbReference type="PROSITE" id="PS50102"/>
    </source>
</evidence>
<sequence length="794" mass="87765">MPRRTDNAASANSVEPEKSEECLEFDDDEEEVEEEEIEYEEIEEEIEEEEEVEEDEDVVEEVEEVDEEEDEEEEEESDENEGVSKTKGVHQKDVTEKGKHAELLALPPHGSEVYVGGISSDVSSEDLKRLCEPVGEVVEVRMMRGKDDSRGYAFVNFRTKGLALKAVKELNNAKLKGKWIRVSSSQAKNKLFIGNVPHSWTDDDFRKAVEEVGPGVLKADLMKVSSANRNRGYGFVEYYNHACAEYARQEMSSPTFKLDSNAPTVSWADPKNNDSASTSQVKSVYVKNLPKNVTQAQLKRLFEHHGEIEKVVLPPSRGGHDNRYGFVHFKDRSMAMRALQNTERYELDGQVLDCSLAKPPAADKKDDRVPLPSSNGAPLLPSYPPLGYGIMSVPGAYGAVPASTTQPMLYAPRAPPGAAMVPMMLPDDNSLVDSCRWLRRRRSKLDIVAAVEDVMAAVAAAMAAVVAAPAVAGQVQSGREEMTTAAAATKAGAALPSIHLCKHMEYEISGPESEVDSEVWLGWVARRRPCNPKASTASLVRCFSTSRLLRGTSYRAAPGHSSIFRSTARPQSIERRRHCDPAVLASGEREIVLSSQMMFPNPEIPTSLDDFLPSIRTTCTHTHTCNPPGPSAAPHTHTCYHTHTRVFSSDDDSCGGDKAKPKKGRKPLGNREAVRKYRQKKKAHTAHLEEEVKRLRAINQQLVKRLQGQAAFEAEVARLRTSLVDVRSRINGALGSYPLQAQCGVDNVLGCDGMAQCFAGKPELGHKSASQLEMPDEQHKPVLKLFKYNKNKFL</sequence>
<dbReference type="SUPFAM" id="SSF57959">
    <property type="entry name" value="Leucine zipper domain"/>
    <property type="match status" value="1"/>
</dbReference>
<dbReference type="GO" id="GO:0003700">
    <property type="term" value="F:DNA-binding transcription factor activity"/>
    <property type="evidence" value="ECO:0007669"/>
    <property type="project" value="InterPro"/>
</dbReference>
<evidence type="ECO:0000256" key="2">
    <source>
        <dbReference type="ARBA" id="ARBA00023015"/>
    </source>
</evidence>
<reference evidence="8" key="2">
    <citation type="submission" date="2018-05" db="EMBL/GenBank/DDBJ databases">
        <title>OmerRS3 (Oryza meridionalis Reference Sequence Version 3).</title>
        <authorList>
            <person name="Zhang J."/>
            <person name="Kudrna D."/>
            <person name="Lee S."/>
            <person name="Talag J."/>
            <person name="Welchert J."/>
            <person name="Wing R.A."/>
        </authorList>
    </citation>
    <scope>NUCLEOTIDE SEQUENCE [LARGE SCALE GENOMIC DNA]</scope>
    <source>
        <strain evidence="8">cv. OR44</strain>
    </source>
</reference>
<dbReference type="FunFam" id="3.30.70.330:FF:000518">
    <property type="entry name" value="RNA-binding (RRM/RBD/RNP motifs) family protein"/>
    <property type="match status" value="1"/>
</dbReference>
<dbReference type="SMART" id="SM00338">
    <property type="entry name" value="BRLZ"/>
    <property type="match status" value="1"/>
</dbReference>
<feature type="domain" description="RRM" evidence="6">
    <location>
        <begin position="189"/>
        <end position="270"/>
    </location>
</feature>
<dbReference type="GO" id="GO:0003723">
    <property type="term" value="F:RNA binding"/>
    <property type="evidence" value="ECO:0007669"/>
    <property type="project" value="UniProtKB-UniRule"/>
</dbReference>
<evidence type="ECO:0000256" key="1">
    <source>
        <dbReference type="ARBA" id="ARBA00022884"/>
    </source>
</evidence>
<dbReference type="PANTHER" id="PTHR21245">
    <property type="entry name" value="HETEROGENEOUS NUCLEAR RIBONUCLEOPROTEIN"/>
    <property type="match status" value="1"/>
</dbReference>